<dbReference type="AlphaFoldDB" id="A0A9X2IXE0"/>
<dbReference type="Proteomes" id="UP001139157">
    <property type="component" value="Unassembled WGS sequence"/>
</dbReference>
<reference evidence="3" key="1">
    <citation type="submission" date="2022-06" db="EMBL/GenBank/DDBJ databases">
        <title>Novel species in genus nocardia.</title>
        <authorList>
            <person name="Li F."/>
        </authorList>
    </citation>
    <scope>NUCLEOTIDE SEQUENCE</scope>
    <source>
        <strain evidence="3">CDC141</strain>
    </source>
</reference>
<comment type="caution">
    <text evidence="3">The sequence shown here is derived from an EMBL/GenBank/DDBJ whole genome shotgun (WGS) entry which is preliminary data.</text>
</comment>
<feature type="compositionally biased region" description="Basic and acidic residues" evidence="1">
    <location>
        <begin position="239"/>
        <end position="251"/>
    </location>
</feature>
<sequence>MSVTGNAIHAVLNVRAQPIVAAAVAVVPPVILLDAVHGVTVLLRARARAGAAHLISTTMTLLIAIGSFWLSFTALRAFAEMAGISHAQAWLWPLIVEGSMTQATIALITLAHPSQPLTVRPPHTPAMERSEPTPAAPSTVDSPTAVEQGNGDYDAVSACAHLSWADIATIICDRDRAHRRDRDEVVRILIAHYDRGLVPSEIARTTERSRSTVSRIIKQAAQIRGELAPGAESANAAPTRREDRSPPEARVRKSSGGRGSSLPE</sequence>
<keyword evidence="4" id="KW-1185">Reference proteome</keyword>
<evidence type="ECO:0000256" key="1">
    <source>
        <dbReference type="SAM" id="MobiDB-lite"/>
    </source>
</evidence>
<feature type="transmembrane region" description="Helical" evidence="2">
    <location>
        <begin position="20"/>
        <end position="43"/>
    </location>
</feature>
<protein>
    <submittedName>
        <fullName evidence="3">DUF2637 domain-containing protein</fullName>
    </submittedName>
</protein>
<evidence type="ECO:0000313" key="3">
    <source>
        <dbReference type="EMBL" id="MCM6774549.1"/>
    </source>
</evidence>
<feature type="transmembrane region" description="Helical" evidence="2">
    <location>
        <begin position="50"/>
        <end position="70"/>
    </location>
</feature>
<gene>
    <name evidence="3" type="ORF">NDR86_13805</name>
</gene>
<evidence type="ECO:0000313" key="4">
    <source>
        <dbReference type="Proteomes" id="UP001139157"/>
    </source>
</evidence>
<dbReference type="RefSeq" id="WP_251912251.1">
    <property type="nucleotide sequence ID" value="NZ_JAMRXG010000005.1"/>
</dbReference>
<accession>A0A9X2IXE0</accession>
<dbReference type="EMBL" id="JAMRXG010000005">
    <property type="protein sequence ID" value="MCM6774549.1"/>
    <property type="molecule type" value="Genomic_DNA"/>
</dbReference>
<keyword evidence="2" id="KW-0472">Membrane</keyword>
<dbReference type="Pfam" id="PF10935">
    <property type="entry name" value="DUF2637"/>
    <property type="match status" value="1"/>
</dbReference>
<dbReference type="Gene3D" id="1.10.10.10">
    <property type="entry name" value="Winged helix-like DNA-binding domain superfamily/Winged helix DNA-binding domain"/>
    <property type="match status" value="1"/>
</dbReference>
<dbReference type="InterPro" id="IPR021235">
    <property type="entry name" value="DUF2637"/>
</dbReference>
<feature type="region of interest" description="Disordered" evidence="1">
    <location>
        <begin position="121"/>
        <end position="148"/>
    </location>
</feature>
<keyword evidence="2" id="KW-0812">Transmembrane</keyword>
<proteinExistence type="predicted"/>
<organism evidence="3 4">
    <name type="scientific">Nocardia pulmonis</name>
    <dbReference type="NCBI Taxonomy" id="2951408"/>
    <lineage>
        <taxon>Bacteria</taxon>
        <taxon>Bacillati</taxon>
        <taxon>Actinomycetota</taxon>
        <taxon>Actinomycetes</taxon>
        <taxon>Mycobacteriales</taxon>
        <taxon>Nocardiaceae</taxon>
        <taxon>Nocardia</taxon>
    </lineage>
</organism>
<keyword evidence="2" id="KW-1133">Transmembrane helix</keyword>
<dbReference type="InterPro" id="IPR036388">
    <property type="entry name" value="WH-like_DNA-bd_sf"/>
</dbReference>
<feature type="region of interest" description="Disordered" evidence="1">
    <location>
        <begin position="224"/>
        <end position="264"/>
    </location>
</feature>
<name>A0A9X2IXE0_9NOCA</name>
<evidence type="ECO:0000256" key="2">
    <source>
        <dbReference type="SAM" id="Phobius"/>
    </source>
</evidence>